<dbReference type="AlphaFoldDB" id="A0A2P8HZ21"/>
<keyword evidence="1" id="KW-0732">Signal</keyword>
<gene>
    <name evidence="2" type="ORF">B0I31_1206</name>
</gene>
<accession>A0A2P8HZ21</accession>
<dbReference type="OrthoDB" id="3691697at2"/>
<evidence type="ECO:0000256" key="1">
    <source>
        <dbReference type="SAM" id="SignalP"/>
    </source>
</evidence>
<dbReference type="Proteomes" id="UP000241118">
    <property type="component" value="Unassembled WGS sequence"/>
</dbReference>
<protein>
    <submittedName>
        <fullName evidence="2">Uncharacterized protein</fullName>
    </submittedName>
</protein>
<dbReference type="RefSeq" id="WP_146174073.1">
    <property type="nucleotide sequence ID" value="NZ_PYAX01000020.1"/>
</dbReference>
<comment type="caution">
    <text evidence="2">The sequence shown here is derived from an EMBL/GenBank/DDBJ whole genome shotgun (WGS) entry which is preliminary data.</text>
</comment>
<dbReference type="EMBL" id="PYAX01000020">
    <property type="protein sequence ID" value="PSL51476.1"/>
    <property type="molecule type" value="Genomic_DNA"/>
</dbReference>
<feature type="chain" id="PRO_5015172389" evidence="1">
    <location>
        <begin position="41"/>
        <end position="107"/>
    </location>
</feature>
<feature type="signal peptide" evidence="1">
    <location>
        <begin position="1"/>
        <end position="40"/>
    </location>
</feature>
<keyword evidence="3" id="KW-1185">Reference proteome</keyword>
<evidence type="ECO:0000313" key="2">
    <source>
        <dbReference type="EMBL" id="PSL51476.1"/>
    </source>
</evidence>
<proteinExistence type="predicted"/>
<name>A0A2P8HZ21_SACCR</name>
<evidence type="ECO:0000313" key="3">
    <source>
        <dbReference type="Proteomes" id="UP000241118"/>
    </source>
</evidence>
<organism evidence="2 3">
    <name type="scientific">Saccharothrix carnea</name>
    <dbReference type="NCBI Taxonomy" id="1280637"/>
    <lineage>
        <taxon>Bacteria</taxon>
        <taxon>Bacillati</taxon>
        <taxon>Actinomycetota</taxon>
        <taxon>Actinomycetes</taxon>
        <taxon>Pseudonocardiales</taxon>
        <taxon>Pseudonocardiaceae</taxon>
        <taxon>Saccharothrix</taxon>
    </lineage>
</organism>
<reference evidence="2 3" key="1">
    <citation type="submission" date="2018-03" db="EMBL/GenBank/DDBJ databases">
        <title>Genomic Encyclopedia of Type Strains, Phase III (KMG-III): the genomes of soil and plant-associated and newly described type strains.</title>
        <authorList>
            <person name="Whitman W."/>
        </authorList>
    </citation>
    <scope>NUCLEOTIDE SEQUENCE [LARGE SCALE GENOMIC DNA]</scope>
    <source>
        <strain evidence="2 3">CGMCC 4.7097</strain>
    </source>
</reference>
<sequence>MSPQSRSARARGAMARAVVVACTLVAASTMSSLVAAPAHADPGICIDHVMENGYEATDAVLRACKIAKTGKSDDVRECRRILADEGVSRDVAKRACKIASYPEEDSV</sequence>